<dbReference type="GO" id="GO:0034626">
    <property type="term" value="P:fatty acid elongation, polyunsaturated fatty acid"/>
    <property type="evidence" value="ECO:0007669"/>
    <property type="project" value="TreeGrafter"/>
</dbReference>
<keyword evidence="14" id="KW-1185">Reference proteome</keyword>
<dbReference type="EMBL" id="JBAMZK010000006">
    <property type="protein sequence ID" value="KAL0513042.1"/>
    <property type="molecule type" value="Genomic_DNA"/>
</dbReference>
<dbReference type="GO" id="GO:0034625">
    <property type="term" value="P:fatty acid elongation, monounsaturated fatty acid"/>
    <property type="evidence" value="ECO:0007669"/>
    <property type="project" value="TreeGrafter"/>
</dbReference>
<evidence type="ECO:0000256" key="6">
    <source>
        <dbReference type="ARBA" id="ARBA00022832"/>
    </source>
</evidence>
<evidence type="ECO:0000256" key="8">
    <source>
        <dbReference type="ARBA" id="ARBA00023098"/>
    </source>
</evidence>
<evidence type="ECO:0000256" key="11">
    <source>
        <dbReference type="ARBA" id="ARBA00044291"/>
    </source>
</evidence>
<comment type="subcellular location">
    <subcellularLocation>
        <location evidence="1">Membrane</location>
        <topology evidence="1">Multi-pass membrane protein</topology>
    </subcellularLocation>
</comment>
<evidence type="ECO:0000256" key="7">
    <source>
        <dbReference type="ARBA" id="ARBA00022989"/>
    </source>
</evidence>
<feature type="transmembrane region" description="Helical" evidence="12">
    <location>
        <begin position="217"/>
        <end position="236"/>
    </location>
</feature>
<feature type="transmembrane region" description="Helical" evidence="12">
    <location>
        <begin position="132"/>
        <end position="150"/>
    </location>
</feature>
<dbReference type="Pfam" id="PF01151">
    <property type="entry name" value="ELO"/>
    <property type="match status" value="1"/>
</dbReference>
<dbReference type="PANTHER" id="PTHR11157:SF133">
    <property type="entry name" value="ELONGATION OF FATTY ACIDS PROTEIN"/>
    <property type="match status" value="1"/>
</dbReference>
<feature type="transmembrane region" description="Helical" evidence="12">
    <location>
        <begin position="187"/>
        <end position="211"/>
    </location>
</feature>
<proteinExistence type="inferred from homology"/>
<dbReference type="GO" id="GO:0019367">
    <property type="term" value="P:fatty acid elongation, saturated fatty acid"/>
    <property type="evidence" value="ECO:0007669"/>
    <property type="project" value="TreeGrafter"/>
</dbReference>
<dbReference type="GO" id="GO:0030148">
    <property type="term" value="P:sphingolipid biosynthetic process"/>
    <property type="evidence" value="ECO:0007669"/>
    <property type="project" value="TreeGrafter"/>
</dbReference>
<evidence type="ECO:0000256" key="12">
    <source>
        <dbReference type="RuleBase" id="RU361115"/>
    </source>
</evidence>
<dbReference type="GO" id="GO:0009922">
    <property type="term" value="F:fatty acid elongase activity"/>
    <property type="evidence" value="ECO:0007669"/>
    <property type="project" value="InterPro"/>
</dbReference>
<evidence type="ECO:0000256" key="4">
    <source>
        <dbReference type="ARBA" id="ARBA00022679"/>
    </source>
</evidence>
<keyword evidence="8 12" id="KW-0443">Lipid metabolism</keyword>
<keyword evidence="10 12" id="KW-0275">Fatty acid biosynthesis</keyword>
<name>A0AAW3AVJ0_9TRYP</name>
<dbReference type="PANTHER" id="PTHR11157">
    <property type="entry name" value="FATTY ACID ACYL TRANSFERASE-RELATED"/>
    <property type="match status" value="1"/>
</dbReference>
<protein>
    <recommendedName>
        <fullName evidence="11 12">Elongation of fatty acids protein</fullName>
        <ecNumber evidence="12">2.3.1.-</ecNumber>
    </recommendedName>
</protein>
<gene>
    <name evidence="13" type="ORF">Q4I31_001116</name>
</gene>
<accession>A0AAW3AVJ0</accession>
<comment type="similarity">
    <text evidence="2 12">Belongs to the ELO family.</text>
</comment>
<keyword evidence="5 12" id="KW-0812">Transmembrane</keyword>
<comment type="catalytic activity">
    <reaction evidence="12">
        <text>an acyl-CoA + malonyl-CoA + H(+) = a 3-oxoacyl-CoA + CO2 + CoA</text>
        <dbReference type="Rhea" id="RHEA:50252"/>
        <dbReference type="ChEBI" id="CHEBI:15378"/>
        <dbReference type="ChEBI" id="CHEBI:16526"/>
        <dbReference type="ChEBI" id="CHEBI:57287"/>
        <dbReference type="ChEBI" id="CHEBI:57384"/>
        <dbReference type="ChEBI" id="CHEBI:58342"/>
        <dbReference type="ChEBI" id="CHEBI:90726"/>
    </reaction>
    <physiologicalReaction direction="left-to-right" evidence="12">
        <dbReference type="Rhea" id="RHEA:50253"/>
    </physiologicalReaction>
</comment>
<dbReference type="AlphaFoldDB" id="A0AAW3AVJ0"/>
<keyword evidence="9 12" id="KW-0472">Membrane</keyword>
<comment type="caution">
    <text evidence="13">The sequence shown here is derived from an EMBL/GenBank/DDBJ whole genome shotgun (WGS) entry which is preliminary data.</text>
</comment>
<evidence type="ECO:0000256" key="1">
    <source>
        <dbReference type="ARBA" id="ARBA00004141"/>
    </source>
</evidence>
<keyword evidence="7 12" id="KW-1133">Transmembrane helix</keyword>
<dbReference type="Proteomes" id="UP001500131">
    <property type="component" value="Unassembled WGS sequence"/>
</dbReference>
<evidence type="ECO:0000256" key="10">
    <source>
        <dbReference type="ARBA" id="ARBA00023160"/>
    </source>
</evidence>
<feature type="transmembrane region" description="Helical" evidence="12">
    <location>
        <begin position="24"/>
        <end position="47"/>
    </location>
</feature>
<dbReference type="GO" id="GO:0005789">
    <property type="term" value="C:endoplasmic reticulum membrane"/>
    <property type="evidence" value="ECO:0007669"/>
    <property type="project" value="TreeGrafter"/>
</dbReference>
<keyword evidence="3 12" id="KW-0444">Lipid biosynthesis</keyword>
<feature type="transmembrane region" description="Helical" evidence="12">
    <location>
        <begin position="68"/>
        <end position="87"/>
    </location>
</feature>
<feature type="transmembrane region" description="Helical" evidence="12">
    <location>
        <begin position="156"/>
        <end position="175"/>
    </location>
</feature>
<evidence type="ECO:0000256" key="5">
    <source>
        <dbReference type="ARBA" id="ARBA00022692"/>
    </source>
</evidence>
<reference evidence="13 14" key="1">
    <citation type="submission" date="2024-02" db="EMBL/GenBank/DDBJ databases">
        <title>FIRST GENOME SEQUENCES OF Leishmania (Viannia) shawi, Leishmania (Viannia) lindenbergi AND Leishmania (Viannia) utingensis.</title>
        <authorList>
            <person name="Resadore F."/>
            <person name="Custodio M.G.F."/>
            <person name="Boite M.C."/>
            <person name="Cupolillo E."/>
            <person name="Ferreira G.E.M."/>
        </authorList>
    </citation>
    <scope>NUCLEOTIDE SEQUENCE [LARGE SCALE GENOMIC DNA]</scope>
    <source>
        <strain evidence="13 14">MHOM/BR/1966/M15733</strain>
    </source>
</reference>
<keyword evidence="4 12" id="KW-0808">Transferase</keyword>
<dbReference type="InterPro" id="IPR002076">
    <property type="entry name" value="ELO_fam"/>
</dbReference>
<organism evidence="13 14">
    <name type="scientific">Leishmania lindenbergi</name>
    <dbReference type="NCBI Taxonomy" id="651832"/>
    <lineage>
        <taxon>Eukaryota</taxon>
        <taxon>Discoba</taxon>
        <taxon>Euglenozoa</taxon>
        <taxon>Kinetoplastea</taxon>
        <taxon>Metakinetoplastina</taxon>
        <taxon>Trypanosomatida</taxon>
        <taxon>Trypanosomatidae</taxon>
        <taxon>Leishmaniinae</taxon>
        <taxon>Leishmania</taxon>
    </lineage>
</organism>
<evidence type="ECO:0000313" key="13">
    <source>
        <dbReference type="EMBL" id="KAL0513042.1"/>
    </source>
</evidence>
<keyword evidence="6 12" id="KW-0276">Fatty acid metabolism</keyword>
<dbReference type="EC" id="2.3.1.-" evidence="12"/>
<evidence type="ECO:0000256" key="3">
    <source>
        <dbReference type="ARBA" id="ARBA00022516"/>
    </source>
</evidence>
<evidence type="ECO:0000313" key="14">
    <source>
        <dbReference type="Proteomes" id="UP001500131"/>
    </source>
</evidence>
<evidence type="ECO:0000256" key="9">
    <source>
        <dbReference type="ARBA" id="ARBA00023136"/>
    </source>
</evidence>
<feature type="transmembrane region" description="Helical" evidence="12">
    <location>
        <begin position="99"/>
        <end position="120"/>
    </location>
</feature>
<evidence type="ECO:0000256" key="2">
    <source>
        <dbReference type="ARBA" id="ARBA00007263"/>
    </source>
</evidence>
<sequence length="249" mass="29036">MKLADASQCIGKKSLCFHAELNTFVAYPGLIVSHIGYLVVVILLYKFMAGRTAYLLKYPMILYNMTQVVLSLTMAINLGQFLGYGVFNLNGHFTSTIEYWIFIHYLTKFLDMFDTYFMLLRKKEEQLTFLHIYHHLTIGFIWGLLLQHGVANGTAFFGAWINSAVHALMYFHYLYTSLGYKNPLKKYLTQIQMIQFVLCILHAVLVVVLDLHIPKKWAVLQLCYHMTLLYLFMQFYQKGMRKLKHKANA</sequence>
<dbReference type="GO" id="GO:0042761">
    <property type="term" value="P:very long-chain fatty acid biosynthetic process"/>
    <property type="evidence" value="ECO:0007669"/>
    <property type="project" value="TreeGrafter"/>
</dbReference>